<keyword evidence="1" id="KW-0472">Membrane</keyword>
<sequence>MGLQLPGELATFLSMIGYDWPQADETALVEMGQRWLAFSGTLQTLTAEAAQAAQPVAASNTGADIDAFQRYWTEQDGPVRVLEDGALAATLAGTGLMIVGAIVLALKIQVIVQLVILGVQIAQAVATAAATFGATLAEIPIFQMITREIVGLLIDEVIGALLDG</sequence>
<accession>A0A1C4VEB1</accession>
<dbReference type="InterPro" id="IPR057746">
    <property type="entry name" value="CpnT-like_N"/>
</dbReference>
<keyword evidence="1" id="KW-1133">Transmembrane helix</keyword>
<organism evidence="3 4">
    <name type="scientific">Micromonospora chokoriensis</name>
    <dbReference type="NCBI Taxonomy" id="356851"/>
    <lineage>
        <taxon>Bacteria</taxon>
        <taxon>Bacillati</taxon>
        <taxon>Actinomycetota</taxon>
        <taxon>Actinomycetes</taxon>
        <taxon>Micromonosporales</taxon>
        <taxon>Micromonosporaceae</taxon>
        <taxon>Micromonospora</taxon>
    </lineage>
</organism>
<dbReference type="EMBL" id="LT607409">
    <property type="protein sequence ID" value="SCE82370.1"/>
    <property type="molecule type" value="Genomic_DNA"/>
</dbReference>
<protein>
    <recommendedName>
        <fullName evidence="2">Outer membrane channel protein CpnT-like N-terminal domain-containing protein</fullName>
    </recommendedName>
</protein>
<gene>
    <name evidence="3" type="ORF">GA0070612_1346</name>
</gene>
<feature type="transmembrane region" description="Helical" evidence="1">
    <location>
        <begin position="111"/>
        <end position="137"/>
    </location>
</feature>
<reference evidence="4" key="1">
    <citation type="submission" date="2016-06" db="EMBL/GenBank/DDBJ databases">
        <authorList>
            <person name="Varghese N."/>
            <person name="Submissions Spin"/>
        </authorList>
    </citation>
    <scope>NUCLEOTIDE SEQUENCE [LARGE SCALE GENOMIC DNA]</scope>
    <source>
        <strain evidence="4">DSM 45160</strain>
    </source>
</reference>
<keyword evidence="4" id="KW-1185">Reference proteome</keyword>
<feature type="domain" description="Outer membrane channel protein CpnT-like N-terminal" evidence="2">
    <location>
        <begin position="17"/>
        <end position="147"/>
    </location>
</feature>
<feature type="transmembrane region" description="Helical" evidence="1">
    <location>
        <begin position="85"/>
        <end position="105"/>
    </location>
</feature>
<name>A0A1C4VEB1_9ACTN</name>
<proteinExistence type="predicted"/>
<keyword evidence="1" id="KW-0812">Transmembrane</keyword>
<evidence type="ECO:0000313" key="3">
    <source>
        <dbReference type="EMBL" id="SCE82370.1"/>
    </source>
</evidence>
<dbReference type="Pfam" id="PF25547">
    <property type="entry name" value="WXG100_2"/>
    <property type="match status" value="1"/>
</dbReference>
<dbReference type="Proteomes" id="UP000198224">
    <property type="component" value="Chromosome I"/>
</dbReference>
<evidence type="ECO:0000313" key="4">
    <source>
        <dbReference type="Proteomes" id="UP000198224"/>
    </source>
</evidence>
<evidence type="ECO:0000256" key="1">
    <source>
        <dbReference type="SAM" id="Phobius"/>
    </source>
</evidence>
<dbReference type="AlphaFoldDB" id="A0A1C4VEB1"/>
<evidence type="ECO:0000259" key="2">
    <source>
        <dbReference type="Pfam" id="PF25547"/>
    </source>
</evidence>
<dbReference type="RefSeq" id="WP_088987126.1">
    <property type="nucleotide sequence ID" value="NZ_LT607409.1"/>
</dbReference>